<accession>A0A7S1FUZ3</accession>
<evidence type="ECO:0000256" key="1">
    <source>
        <dbReference type="SAM" id="SignalP"/>
    </source>
</evidence>
<keyword evidence="1" id="KW-0732">Signal</keyword>
<reference evidence="2" key="1">
    <citation type="submission" date="2021-01" db="EMBL/GenBank/DDBJ databases">
        <authorList>
            <person name="Corre E."/>
            <person name="Pelletier E."/>
            <person name="Niang G."/>
            <person name="Scheremetjew M."/>
            <person name="Finn R."/>
            <person name="Kale V."/>
            <person name="Holt S."/>
            <person name="Cochrane G."/>
            <person name="Meng A."/>
            <person name="Brown T."/>
            <person name="Cohen L."/>
        </authorList>
    </citation>
    <scope>NUCLEOTIDE SEQUENCE</scope>
    <source>
        <strain evidence="2">308</strain>
    </source>
</reference>
<organism evidence="2">
    <name type="scientific">Corethron hystrix</name>
    <dbReference type="NCBI Taxonomy" id="216773"/>
    <lineage>
        <taxon>Eukaryota</taxon>
        <taxon>Sar</taxon>
        <taxon>Stramenopiles</taxon>
        <taxon>Ochrophyta</taxon>
        <taxon>Bacillariophyta</taxon>
        <taxon>Coscinodiscophyceae</taxon>
        <taxon>Corethrophycidae</taxon>
        <taxon>Corethrales</taxon>
        <taxon>Corethraceae</taxon>
        <taxon>Corethron</taxon>
    </lineage>
</organism>
<dbReference type="AlphaFoldDB" id="A0A7S1FUZ3"/>
<protein>
    <submittedName>
        <fullName evidence="2">Uncharacterized protein</fullName>
    </submittedName>
</protein>
<dbReference type="EMBL" id="HBFR01022318">
    <property type="protein sequence ID" value="CAD8888822.1"/>
    <property type="molecule type" value="Transcribed_RNA"/>
</dbReference>
<feature type="signal peptide" evidence="1">
    <location>
        <begin position="1"/>
        <end position="20"/>
    </location>
</feature>
<sequence length="138" mass="15884">MFKIWGLILFFLLKLIAVVPLPFETIDHGTTSGLRLYSNFTHIIRSNNLLRDVWERHSSHSVMPEVNFKDEMVACVFLGKNNSRTITVKEVEQNDNGIVLKYETSELGDGVTEKSIQPYHIIKMKALDVPVQFEEKSF</sequence>
<name>A0A7S1FUZ3_9STRA</name>
<feature type="chain" id="PRO_5030758299" evidence="1">
    <location>
        <begin position="21"/>
        <end position="138"/>
    </location>
</feature>
<proteinExistence type="predicted"/>
<gene>
    <name evidence="2" type="ORF">CHYS00102_LOCUS16022</name>
</gene>
<evidence type="ECO:0000313" key="2">
    <source>
        <dbReference type="EMBL" id="CAD8888822.1"/>
    </source>
</evidence>